<evidence type="ECO:0000256" key="1">
    <source>
        <dbReference type="SAM" id="MobiDB-lite"/>
    </source>
</evidence>
<feature type="compositionally biased region" description="Basic and acidic residues" evidence="1">
    <location>
        <begin position="385"/>
        <end position="417"/>
    </location>
</feature>
<organism evidence="2 3">
    <name type="scientific">Fusarium zealandicum</name>
    <dbReference type="NCBI Taxonomy" id="1053134"/>
    <lineage>
        <taxon>Eukaryota</taxon>
        <taxon>Fungi</taxon>
        <taxon>Dikarya</taxon>
        <taxon>Ascomycota</taxon>
        <taxon>Pezizomycotina</taxon>
        <taxon>Sordariomycetes</taxon>
        <taxon>Hypocreomycetidae</taxon>
        <taxon>Hypocreales</taxon>
        <taxon>Nectriaceae</taxon>
        <taxon>Fusarium</taxon>
        <taxon>Fusarium staphyleae species complex</taxon>
    </lineage>
</organism>
<proteinExistence type="predicted"/>
<name>A0A8H4XPH9_9HYPO</name>
<reference evidence="2" key="1">
    <citation type="journal article" date="2020" name="BMC Genomics">
        <title>Correction to: Identification and distribution of gene clusters required for synthesis of sphingolipid metabolism inhibitors in diverse species of the filamentous fungus Fusarium.</title>
        <authorList>
            <person name="Kim H.S."/>
            <person name="Lohmar J.M."/>
            <person name="Busman M."/>
            <person name="Brown D.W."/>
            <person name="Naumann T.A."/>
            <person name="Divon H.H."/>
            <person name="Lysoe E."/>
            <person name="Uhlig S."/>
            <person name="Proctor R.H."/>
        </authorList>
    </citation>
    <scope>NUCLEOTIDE SEQUENCE</scope>
    <source>
        <strain evidence="2">NRRL 22465</strain>
    </source>
</reference>
<reference evidence="2" key="2">
    <citation type="submission" date="2020-05" db="EMBL/GenBank/DDBJ databases">
        <authorList>
            <person name="Kim H.-S."/>
            <person name="Proctor R.H."/>
            <person name="Brown D.W."/>
        </authorList>
    </citation>
    <scope>NUCLEOTIDE SEQUENCE</scope>
    <source>
        <strain evidence="2">NRRL 22465</strain>
    </source>
</reference>
<sequence>MTKQGRRQTARNTDSNHEKIVCSVGTCGHGIAHFSTSGGYSPYYCRNRESENPQVASSLTLKDACWAGPLVCDRRTKNGEKYCEDHAFCSEAGCNSRLDQYNFKYSDIQGAWFCPMHACTKRDESNRRCFQRRNGPATQYCADHAVRNRCAKESCHQDRARDSRFCEQHSCRTNGCLREVHLGGLNRWNCTHHQSCSAPGCGNFCVVGLDRFPMPFCAGHRVCQASGLRPACETVVPIDSLYCTEHKCGMAGCELPRRIPGSHWCQDHSIPMRPVMNPMDNRDGGRRPVYGANPYGPVANHYPQGAPPYNPPYQDRVCNADNCQLRKAGGKDFCRVHQCLNEACHQIAKLPRGYCADEACGRDNCAARRDTADEDNPNLCRHHGREQLREESFSEGEEAGRRAAAEANHGERARERQYAPMHQRFRPFRPHDDAEAIEQQYRRMDAQNTHHRNQWNARR</sequence>
<evidence type="ECO:0000313" key="2">
    <source>
        <dbReference type="EMBL" id="KAF4983091.1"/>
    </source>
</evidence>
<feature type="compositionally biased region" description="Basic residues" evidence="1">
    <location>
        <begin position="449"/>
        <end position="459"/>
    </location>
</feature>
<dbReference type="EMBL" id="JABEYC010000082">
    <property type="protein sequence ID" value="KAF4983091.1"/>
    <property type="molecule type" value="Genomic_DNA"/>
</dbReference>
<dbReference type="OrthoDB" id="5047941at2759"/>
<keyword evidence="3" id="KW-1185">Reference proteome</keyword>
<accession>A0A8H4XPH9</accession>
<comment type="caution">
    <text evidence="2">The sequence shown here is derived from an EMBL/GenBank/DDBJ whole genome shotgun (WGS) entry which is preliminary data.</text>
</comment>
<evidence type="ECO:0000313" key="3">
    <source>
        <dbReference type="Proteomes" id="UP000635477"/>
    </source>
</evidence>
<dbReference type="AlphaFoldDB" id="A0A8H4XPH9"/>
<dbReference type="Proteomes" id="UP000635477">
    <property type="component" value="Unassembled WGS sequence"/>
</dbReference>
<gene>
    <name evidence="2" type="ORF">FZEAL_1420</name>
</gene>
<protein>
    <submittedName>
        <fullName evidence="2">Uncharacterized protein</fullName>
    </submittedName>
</protein>
<feature type="compositionally biased region" description="Basic and acidic residues" evidence="1">
    <location>
        <begin position="429"/>
        <end position="445"/>
    </location>
</feature>
<feature type="region of interest" description="Disordered" evidence="1">
    <location>
        <begin position="377"/>
        <end position="459"/>
    </location>
</feature>